<dbReference type="EMBL" id="LT629695">
    <property type="protein sequence ID" value="SDH29309.1"/>
    <property type="molecule type" value="Genomic_DNA"/>
</dbReference>
<evidence type="ECO:0000313" key="2">
    <source>
        <dbReference type="Proteomes" id="UP000198822"/>
    </source>
</evidence>
<dbReference type="RefSeq" id="WP_092502520.1">
    <property type="nucleotide sequence ID" value="NZ_LT629695.1"/>
</dbReference>
<proteinExistence type="predicted"/>
<dbReference type="AlphaFoldDB" id="A0A1G8B7U3"/>
<dbReference type="STRING" id="399736.SAMN04489720_0725"/>
<reference evidence="2" key="1">
    <citation type="submission" date="2016-10" db="EMBL/GenBank/DDBJ databases">
        <authorList>
            <person name="Varghese N."/>
            <person name="Submissions S."/>
        </authorList>
    </citation>
    <scope>NUCLEOTIDE SEQUENCE [LARGE SCALE GENOMIC DNA]</scope>
    <source>
        <strain evidence="2">DSM 22002</strain>
    </source>
</reference>
<evidence type="ECO:0000313" key="1">
    <source>
        <dbReference type="EMBL" id="SDH29309.1"/>
    </source>
</evidence>
<name>A0A1G8B7U3_9MICO</name>
<accession>A0A1G8B7U3</accession>
<sequence length="61" mass="7136">MSDPEIPSEMPPVTPEFQADLDQFTKGQLDEEQLVERYMERLGYGDLWRQQQRLAPGELPE</sequence>
<gene>
    <name evidence="1" type="ORF">SAMN04489720_0725</name>
</gene>
<protein>
    <submittedName>
        <fullName evidence="1">Uncharacterized protein</fullName>
    </submittedName>
</protein>
<dbReference type="OrthoDB" id="5119442at2"/>
<organism evidence="1 2">
    <name type="scientific">Agrococcus jejuensis</name>
    <dbReference type="NCBI Taxonomy" id="399736"/>
    <lineage>
        <taxon>Bacteria</taxon>
        <taxon>Bacillati</taxon>
        <taxon>Actinomycetota</taxon>
        <taxon>Actinomycetes</taxon>
        <taxon>Micrococcales</taxon>
        <taxon>Microbacteriaceae</taxon>
        <taxon>Agrococcus</taxon>
    </lineage>
</organism>
<keyword evidence="2" id="KW-1185">Reference proteome</keyword>
<dbReference type="Proteomes" id="UP000198822">
    <property type="component" value="Chromosome I"/>
</dbReference>